<dbReference type="NCBIfam" id="TIGR03756">
    <property type="entry name" value="conj_TIGR03756"/>
    <property type="match status" value="1"/>
</dbReference>
<dbReference type="RefSeq" id="WP_126979409.1">
    <property type="nucleotide sequence ID" value="NZ_PQSP01000002.1"/>
</dbReference>
<keyword evidence="3" id="KW-1185">Reference proteome</keyword>
<evidence type="ECO:0000256" key="1">
    <source>
        <dbReference type="SAM" id="SignalP"/>
    </source>
</evidence>
<organism evidence="2 3">
    <name type="scientific">Saezia sanguinis</name>
    <dbReference type="NCBI Taxonomy" id="1965230"/>
    <lineage>
        <taxon>Bacteria</taxon>
        <taxon>Pseudomonadati</taxon>
        <taxon>Pseudomonadota</taxon>
        <taxon>Betaproteobacteria</taxon>
        <taxon>Burkholderiales</taxon>
        <taxon>Saeziaceae</taxon>
        <taxon>Saezia</taxon>
    </lineage>
</organism>
<dbReference type="InterPro" id="IPR026331">
    <property type="entry name" value="PFL_4710"/>
</dbReference>
<name>A0A433SFD9_9BURK</name>
<feature type="signal peptide" evidence="1">
    <location>
        <begin position="1"/>
        <end position="26"/>
    </location>
</feature>
<dbReference type="EMBL" id="PQSP01000002">
    <property type="protein sequence ID" value="RUS67406.1"/>
    <property type="molecule type" value="Genomic_DNA"/>
</dbReference>
<dbReference type="Proteomes" id="UP000286947">
    <property type="component" value="Unassembled WGS sequence"/>
</dbReference>
<keyword evidence="1" id="KW-0732">Signal</keyword>
<comment type="caution">
    <text evidence="2">The sequence shown here is derived from an EMBL/GenBank/DDBJ whole genome shotgun (WGS) entry which is preliminary data.</text>
</comment>
<protein>
    <recommendedName>
        <fullName evidence="4">TIGR03756 family integrating conjugative element protein</fullName>
    </recommendedName>
</protein>
<proteinExistence type="predicted"/>
<dbReference type="OrthoDB" id="8435546at2"/>
<evidence type="ECO:0000313" key="2">
    <source>
        <dbReference type="EMBL" id="RUS67406.1"/>
    </source>
</evidence>
<accession>A0A433SFD9</accession>
<dbReference type="AlphaFoldDB" id="A0A433SFD9"/>
<evidence type="ECO:0008006" key="4">
    <source>
        <dbReference type="Google" id="ProtNLM"/>
    </source>
</evidence>
<dbReference type="InterPro" id="IPR009649">
    <property type="entry name" value="TraU"/>
</dbReference>
<sequence precursor="true">MRLLLRFRHFVIAFLTTSVLIQPAKALDTATITSSIASEDCVDYQVVGMCYWLMCTMFGCKVQTSVKVRHYIPDAVVSAYSNTGDNPWSEVSFMNVTHSQATGGGDATTNHEDENNLSRFKDADVIGHPGIAVFNAMADSYSCEGAGTPFMPYLIGTLDFLAWRQNIPEMVYPEALIPGMREVGNLANHWGNLYPRGGFLHQSDDYKTAAVIAQRAGDIVTRTWQPHVYLPLLADQKDGYWPAGDLIEGDASTGKWQDLAPTPSRTCQIFPHSSSETQATDGGYAFALWRPYSCCQRKGQIFLFSIDFNNPNQGSNSR</sequence>
<feature type="chain" id="PRO_5019523965" description="TIGR03756 family integrating conjugative element protein" evidence="1">
    <location>
        <begin position="27"/>
        <end position="318"/>
    </location>
</feature>
<dbReference type="Pfam" id="PF06834">
    <property type="entry name" value="TraU"/>
    <property type="match status" value="1"/>
</dbReference>
<evidence type="ECO:0000313" key="3">
    <source>
        <dbReference type="Proteomes" id="UP000286947"/>
    </source>
</evidence>
<reference evidence="2 3" key="1">
    <citation type="submission" date="2018-01" db="EMBL/GenBank/DDBJ databases">
        <title>Saezia sanguinis gen. nov., sp. nov., in the order Burkholderiales isolated from human blood.</title>
        <authorList>
            <person name="Medina-Pascual M.J."/>
            <person name="Valdezate S."/>
            <person name="Monzon S."/>
            <person name="Cuesta I."/>
            <person name="Carrasco G."/>
            <person name="Villalon P."/>
            <person name="Saez-Nieto J.A."/>
        </authorList>
    </citation>
    <scope>NUCLEOTIDE SEQUENCE [LARGE SCALE GENOMIC DNA]</scope>
    <source>
        <strain evidence="2 3">CNM695-12</strain>
    </source>
</reference>
<gene>
    <name evidence="2" type="ORF">CUZ56_01351</name>
</gene>